<keyword evidence="4" id="KW-1185">Reference proteome</keyword>
<dbReference type="EMBL" id="JAAXOY010000653">
    <property type="protein sequence ID" value="NKY41294.1"/>
    <property type="molecule type" value="Genomic_DNA"/>
</dbReference>
<protein>
    <submittedName>
        <fullName evidence="3">Uncharacterized protein</fullName>
    </submittedName>
</protein>
<dbReference type="PROSITE" id="PS51257">
    <property type="entry name" value="PROKAR_LIPOPROTEIN"/>
    <property type="match status" value="1"/>
</dbReference>
<evidence type="ECO:0000313" key="3">
    <source>
        <dbReference type="EMBL" id="NKY41294.1"/>
    </source>
</evidence>
<feature type="non-terminal residue" evidence="3">
    <location>
        <position position="104"/>
    </location>
</feature>
<sequence>MRTLTLTSTIALCALALAACATEPEAQDAPTPTPSASAPASPSPTATTATDVAPDVMLTEAAWTAVGPAAPRDESTGVVDWRLPDACAAGAPTDATAMRTVAQG</sequence>
<organism evidence="3 4">
    <name type="scientific">Cellulomonas septica</name>
    <dbReference type="NCBI Taxonomy" id="285080"/>
    <lineage>
        <taxon>Bacteria</taxon>
        <taxon>Bacillati</taxon>
        <taxon>Actinomycetota</taxon>
        <taxon>Actinomycetes</taxon>
        <taxon>Micrococcales</taxon>
        <taxon>Cellulomonadaceae</taxon>
        <taxon>Cellulomonas</taxon>
    </lineage>
</organism>
<keyword evidence="2" id="KW-0732">Signal</keyword>
<comment type="caution">
    <text evidence="3">The sequence shown here is derived from an EMBL/GenBank/DDBJ whole genome shotgun (WGS) entry which is preliminary data.</text>
</comment>
<proteinExistence type="predicted"/>
<gene>
    <name evidence="3" type="ORF">HGA02_17750</name>
</gene>
<accession>A0ABX1K414</accession>
<reference evidence="3 4" key="1">
    <citation type="submission" date="2020-04" db="EMBL/GenBank/DDBJ databases">
        <title>MicrobeNet Type strains.</title>
        <authorList>
            <person name="Nicholson A.C."/>
        </authorList>
    </citation>
    <scope>NUCLEOTIDE SEQUENCE [LARGE SCALE GENOMIC DNA]</scope>
    <source>
        <strain evidence="3 4">ATCC BAA-787</strain>
    </source>
</reference>
<feature type="compositionally biased region" description="Low complexity" evidence="1">
    <location>
        <begin position="34"/>
        <end position="49"/>
    </location>
</feature>
<feature type="region of interest" description="Disordered" evidence="1">
    <location>
        <begin position="23"/>
        <end position="49"/>
    </location>
</feature>
<evidence type="ECO:0000256" key="1">
    <source>
        <dbReference type="SAM" id="MobiDB-lite"/>
    </source>
</evidence>
<feature type="signal peptide" evidence="2">
    <location>
        <begin position="1"/>
        <end position="21"/>
    </location>
</feature>
<name>A0ABX1K414_9CELL</name>
<feature type="chain" id="PRO_5047190119" evidence="2">
    <location>
        <begin position="22"/>
        <end position="104"/>
    </location>
</feature>
<dbReference type="Proteomes" id="UP000777774">
    <property type="component" value="Unassembled WGS sequence"/>
</dbReference>
<evidence type="ECO:0000256" key="2">
    <source>
        <dbReference type="SAM" id="SignalP"/>
    </source>
</evidence>
<evidence type="ECO:0000313" key="4">
    <source>
        <dbReference type="Proteomes" id="UP000777774"/>
    </source>
</evidence>